<dbReference type="RefSeq" id="WP_354220248.1">
    <property type="nucleotide sequence ID" value="NZ_JBEPMX010000008.1"/>
</dbReference>
<proteinExistence type="predicted"/>
<dbReference type="EMBL" id="JBEPMX010000008">
    <property type="protein sequence ID" value="MET3683656.1"/>
    <property type="molecule type" value="Genomic_DNA"/>
</dbReference>
<evidence type="ECO:0000313" key="1">
    <source>
        <dbReference type="EMBL" id="MET3683656.1"/>
    </source>
</evidence>
<name>A0ABV2KVS0_9BACI</name>
<evidence type="ECO:0000313" key="2">
    <source>
        <dbReference type="Proteomes" id="UP001549167"/>
    </source>
</evidence>
<gene>
    <name evidence="1" type="ORF">ABID56_001765</name>
</gene>
<organism evidence="1 2">
    <name type="scientific">Alkalibacillus flavidus</name>
    <dbReference type="NCBI Taxonomy" id="546021"/>
    <lineage>
        <taxon>Bacteria</taxon>
        <taxon>Bacillati</taxon>
        <taxon>Bacillota</taxon>
        <taxon>Bacilli</taxon>
        <taxon>Bacillales</taxon>
        <taxon>Bacillaceae</taxon>
        <taxon>Alkalibacillus</taxon>
    </lineage>
</organism>
<keyword evidence="2" id="KW-1185">Reference proteome</keyword>
<dbReference type="Gene3D" id="1.10.260.40">
    <property type="entry name" value="lambda repressor-like DNA-binding domains"/>
    <property type="match status" value="1"/>
</dbReference>
<dbReference type="Proteomes" id="UP001549167">
    <property type="component" value="Unassembled WGS sequence"/>
</dbReference>
<keyword evidence="1" id="KW-0238">DNA-binding</keyword>
<reference evidence="1 2" key="1">
    <citation type="submission" date="2024-06" db="EMBL/GenBank/DDBJ databases">
        <title>Genomic Encyclopedia of Type Strains, Phase IV (KMG-IV): sequencing the most valuable type-strain genomes for metagenomic binning, comparative biology and taxonomic classification.</title>
        <authorList>
            <person name="Goeker M."/>
        </authorList>
    </citation>
    <scope>NUCLEOTIDE SEQUENCE [LARGE SCALE GENOMIC DNA]</scope>
    <source>
        <strain evidence="1 2">DSM 23520</strain>
    </source>
</reference>
<dbReference type="SUPFAM" id="SSF47413">
    <property type="entry name" value="lambda repressor-like DNA-binding domains"/>
    <property type="match status" value="1"/>
</dbReference>
<comment type="caution">
    <text evidence="1">The sequence shown here is derived from an EMBL/GenBank/DDBJ whole genome shotgun (WGS) entry which is preliminary data.</text>
</comment>
<protein>
    <submittedName>
        <fullName evidence="1">DNA-binding XRE family transcriptional regulator</fullName>
    </submittedName>
</protein>
<accession>A0ABV2KVS0</accession>
<sequence>MTPKEMRLLRFVENMNQTQFAQKLDVKRGKIAFIEAEYEEMPRHIVEKIEQSFDREKLAKIKAFIESI</sequence>
<dbReference type="InterPro" id="IPR010982">
    <property type="entry name" value="Lambda_DNA-bd_dom_sf"/>
</dbReference>
<dbReference type="GO" id="GO:0003677">
    <property type="term" value="F:DNA binding"/>
    <property type="evidence" value="ECO:0007669"/>
    <property type="project" value="UniProtKB-KW"/>
</dbReference>